<dbReference type="Proteomes" id="UP000753196">
    <property type="component" value="Unassembled WGS sequence"/>
</dbReference>
<name>A0A932R0Z9_9BACT</name>
<gene>
    <name evidence="1" type="ORF">HY221_01635</name>
</gene>
<dbReference type="EMBL" id="JACQCR010000035">
    <property type="protein sequence ID" value="MBI3631014.1"/>
    <property type="molecule type" value="Genomic_DNA"/>
</dbReference>
<dbReference type="InterPro" id="IPR023214">
    <property type="entry name" value="HAD_sf"/>
</dbReference>
<organism evidence="1 2">
    <name type="scientific">Candidatus Sungiibacteriota bacterium</name>
    <dbReference type="NCBI Taxonomy" id="2750080"/>
    <lineage>
        <taxon>Bacteria</taxon>
        <taxon>Candidatus Sungiibacteriota</taxon>
    </lineage>
</organism>
<dbReference type="AlphaFoldDB" id="A0A932R0Z9"/>
<reference evidence="1" key="1">
    <citation type="submission" date="2020-07" db="EMBL/GenBank/DDBJ databases">
        <title>Huge and variable diversity of episymbiotic CPR bacteria and DPANN archaea in groundwater ecosystems.</title>
        <authorList>
            <person name="He C.Y."/>
            <person name="Keren R."/>
            <person name="Whittaker M."/>
            <person name="Farag I.F."/>
            <person name="Doudna J."/>
            <person name="Cate J.H.D."/>
            <person name="Banfield J.F."/>
        </authorList>
    </citation>
    <scope>NUCLEOTIDE SEQUENCE</scope>
    <source>
        <strain evidence="1">NC_groundwater_973_Pr1_S-0.2um_54_13</strain>
    </source>
</reference>
<comment type="caution">
    <text evidence="1">The sequence shown here is derived from an EMBL/GenBank/DDBJ whole genome shotgun (WGS) entry which is preliminary data.</text>
</comment>
<dbReference type="Gene3D" id="3.40.50.1000">
    <property type="entry name" value="HAD superfamily/HAD-like"/>
    <property type="match status" value="1"/>
</dbReference>
<sequence length="168" mass="19391">MRRAKIFAFRYLRQWYLLLEIAEYLLHVEWGLHQAGILCLRDLRKRGMLMGIITDRSAFGFFRSVEKNDFPPETLDFVRVRRSIADFWSRTWPDRILFRSATKKDAPGGLGELADWFASSGFEPEEILLVGDDERDRRAAAIHGFHFVGVDRRTPDFSGVYEACGGSA</sequence>
<dbReference type="GO" id="GO:0016787">
    <property type="term" value="F:hydrolase activity"/>
    <property type="evidence" value="ECO:0007669"/>
    <property type="project" value="UniProtKB-KW"/>
</dbReference>
<proteinExistence type="predicted"/>
<dbReference type="SUPFAM" id="SSF56784">
    <property type="entry name" value="HAD-like"/>
    <property type="match status" value="1"/>
</dbReference>
<accession>A0A932R0Z9</accession>
<dbReference type="CDD" id="cd01427">
    <property type="entry name" value="HAD_like"/>
    <property type="match status" value="1"/>
</dbReference>
<evidence type="ECO:0000313" key="1">
    <source>
        <dbReference type="EMBL" id="MBI3631014.1"/>
    </source>
</evidence>
<evidence type="ECO:0000313" key="2">
    <source>
        <dbReference type="Proteomes" id="UP000753196"/>
    </source>
</evidence>
<protein>
    <submittedName>
        <fullName evidence="1">HAD family hydrolase</fullName>
    </submittedName>
</protein>
<keyword evidence="1" id="KW-0378">Hydrolase</keyword>
<dbReference type="InterPro" id="IPR036412">
    <property type="entry name" value="HAD-like_sf"/>
</dbReference>